<sequence length="652" mass="72254">MGLGNQLMVWATEQDKRRSAPSSRSGYDTEQDNDTTCASFRSKRYASGLIPGDDNSAIGSFDGASSSSSENSHHGMFETSSEKINILNNNRKNFDSISEIGVDIDNLMEAYKDENNIASGNSDGEDDFLMKDHRRLPKRRKSIDTVVTTGFFHDKFIEKTASAGEKSELFNRQNLQFPEFGKMLDELYAFFENSNYINTSSDKTIHLQSFVLGMAVTIVGFFLKPLIVSWVGWFLYVTYQLFKHVAFWSTVAGVAYLGYKAFIVINKLNSDTKTNSSAVKFASSNTRQGHSPSSIGNDKAHPIGKIPSPSNKHRPSPKPMFTAVLRNTQDIQQTKTEAPKKRDLNVTANELRLLRELVTAKKGGQSLSNTTESMRMSAPNGARRPPDSMKISQQSRQQTSTGNILKKEGYDENHCEALSSRPSSRPSSRSRSPRRSLNKERLYDYADSVTETCTIDQSSTNAKFLLLQSPFSTTKSPLRKAPNSRTRSSSPVRNIMPSNGRSVSPMKNTRSGTDRSASPMRKLPVPHHAEAKSRQDSVIDMNSFNDDTDSVISRSPSNITGKSYTSSKYTDNTNLSTDNFFINNNNSPSRNNDFSDTASVTTRGSNFSRYSGITNLSSESAESGYSRANTILGSKGNYNKFVRNATTGPRVA</sequence>
<reference evidence="3 4" key="1">
    <citation type="journal article" date="2023" name="Elife">
        <title>Identification of key yeast species and microbe-microbe interactions impacting larval growth of Drosophila in the wild.</title>
        <authorList>
            <person name="Mure A."/>
            <person name="Sugiura Y."/>
            <person name="Maeda R."/>
            <person name="Honda K."/>
            <person name="Sakurai N."/>
            <person name="Takahashi Y."/>
            <person name="Watada M."/>
            <person name="Katoh T."/>
            <person name="Gotoh A."/>
            <person name="Gotoh Y."/>
            <person name="Taniguchi I."/>
            <person name="Nakamura K."/>
            <person name="Hayashi T."/>
            <person name="Katayama T."/>
            <person name="Uemura T."/>
            <person name="Hattori Y."/>
        </authorList>
    </citation>
    <scope>NUCLEOTIDE SEQUENCE [LARGE SCALE GENOMIC DNA]</scope>
    <source>
        <strain evidence="3 4">SC-9</strain>
    </source>
</reference>
<feature type="region of interest" description="Disordered" evidence="1">
    <location>
        <begin position="357"/>
        <end position="439"/>
    </location>
</feature>
<feature type="compositionally biased region" description="Polar residues" evidence="1">
    <location>
        <begin position="483"/>
        <end position="516"/>
    </location>
</feature>
<feature type="compositionally biased region" description="Basic and acidic residues" evidence="1">
    <location>
        <begin position="405"/>
        <end position="415"/>
    </location>
</feature>
<feature type="region of interest" description="Disordered" evidence="1">
    <location>
        <begin position="9"/>
        <end position="40"/>
    </location>
</feature>
<feature type="compositionally biased region" description="Low complexity" evidence="1">
    <location>
        <begin position="419"/>
        <end position="430"/>
    </location>
</feature>
<dbReference type="RefSeq" id="XP_064852311.1">
    <property type="nucleotide sequence ID" value="XM_064996239.1"/>
</dbReference>
<proteinExistence type="predicted"/>
<feature type="region of interest" description="Disordered" evidence="1">
    <location>
        <begin position="473"/>
        <end position="570"/>
    </location>
</feature>
<dbReference type="AlphaFoldDB" id="A0AAV5QL58"/>
<feature type="compositionally biased region" description="Polar residues" evidence="1">
    <location>
        <begin position="365"/>
        <end position="374"/>
    </location>
</feature>
<feature type="compositionally biased region" description="Polar residues" evidence="1">
    <location>
        <begin position="540"/>
        <end position="570"/>
    </location>
</feature>
<feature type="compositionally biased region" description="Polar residues" evidence="1">
    <location>
        <begin position="20"/>
        <end position="39"/>
    </location>
</feature>
<dbReference type="GeneID" id="90073290"/>
<name>A0AAV5QL58_9ASCO</name>
<comment type="caution">
    <text evidence="3">The sequence shown here is derived from an EMBL/GenBank/DDBJ whole genome shotgun (WGS) entry which is preliminary data.</text>
</comment>
<organism evidence="3 4">
    <name type="scientific">Saccharomycopsis crataegensis</name>
    <dbReference type="NCBI Taxonomy" id="43959"/>
    <lineage>
        <taxon>Eukaryota</taxon>
        <taxon>Fungi</taxon>
        <taxon>Dikarya</taxon>
        <taxon>Ascomycota</taxon>
        <taxon>Saccharomycotina</taxon>
        <taxon>Saccharomycetes</taxon>
        <taxon>Saccharomycopsidaceae</taxon>
        <taxon>Saccharomycopsis</taxon>
    </lineage>
</organism>
<evidence type="ECO:0000256" key="2">
    <source>
        <dbReference type="SAM" id="Phobius"/>
    </source>
</evidence>
<keyword evidence="4" id="KW-1185">Reference proteome</keyword>
<feature type="compositionally biased region" description="Polar residues" evidence="1">
    <location>
        <begin position="282"/>
        <end position="296"/>
    </location>
</feature>
<gene>
    <name evidence="3" type="ORF">DASC09_026360</name>
</gene>
<feature type="region of interest" description="Disordered" evidence="1">
    <location>
        <begin position="57"/>
        <end position="77"/>
    </location>
</feature>
<evidence type="ECO:0000256" key="1">
    <source>
        <dbReference type="SAM" id="MobiDB-lite"/>
    </source>
</evidence>
<evidence type="ECO:0000313" key="3">
    <source>
        <dbReference type="EMBL" id="GMM35311.1"/>
    </source>
</evidence>
<evidence type="ECO:0000313" key="4">
    <source>
        <dbReference type="Proteomes" id="UP001360560"/>
    </source>
</evidence>
<feature type="transmembrane region" description="Helical" evidence="2">
    <location>
        <begin position="245"/>
        <end position="265"/>
    </location>
</feature>
<protein>
    <submittedName>
        <fullName evidence="3">Uncharacterized protein</fullName>
    </submittedName>
</protein>
<keyword evidence="2" id="KW-0812">Transmembrane</keyword>
<feature type="compositionally biased region" description="Polar residues" evidence="1">
    <location>
        <begin position="390"/>
        <end position="403"/>
    </location>
</feature>
<keyword evidence="2" id="KW-1133">Transmembrane helix</keyword>
<dbReference type="Proteomes" id="UP001360560">
    <property type="component" value="Unassembled WGS sequence"/>
</dbReference>
<keyword evidence="2" id="KW-0472">Membrane</keyword>
<feature type="compositionally biased region" description="Basic and acidic residues" evidence="1">
    <location>
        <begin position="527"/>
        <end position="537"/>
    </location>
</feature>
<feature type="transmembrane region" description="Helical" evidence="2">
    <location>
        <begin position="210"/>
        <end position="233"/>
    </location>
</feature>
<feature type="compositionally biased region" description="Low complexity" evidence="1">
    <location>
        <begin position="57"/>
        <end position="70"/>
    </location>
</feature>
<accession>A0AAV5QL58</accession>
<feature type="region of interest" description="Disordered" evidence="1">
    <location>
        <begin position="282"/>
        <end position="319"/>
    </location>
</feature>
<dbReference type="EMBL" id="BTFZ01000006">
    <property type="protein sequence ID" value="GMM35311.1"/>
    <property type="molecule type" value="Genomic_DNA"/>
</dbReference>